<evidence type="ECO:0000256" key="2">
    <source>
        <dbReference type="ARBA" id="ARBA00004906"/>
    </source>
</evidence>
<keyword evidence="8 10" id="KW-1133">Transmembrane helix</keyword>
<evidence type="ECO:0000313" key="13">
    <source>
        <dbReference type="EMBL" id="CAF1079498.1"/>
    </source>
</evidence>
<keyword evidence="3" id="KW-0808">Transferase</keyword>
<dbReference type="GO" id="GO:0008270">
    <property type="term" value="F:zinc ion binding"/>
    <property type="evidence" value="ECO:0007669"/>
    <property type="project" value="UniProtKB-KW"/>
</dbReference>
<evidence type="ECO:0000256" key="5">
    <source>
        <dbReference type="ARBA" id="ARBA00022723"/>
    </source>
</evidence>
<evidence type="ECO:0000313" key="12">
    <source>
        <dbReference type="EMBL" id="CAF1074802.1"/>
    </source>
</evidence>
<dbReference type="UniPathway" id="UPA00143"/>
<dbReference type="EMBL" id="CAJNOL010000470">
    <property type="protein sequence ID" value="CAF1079498.1"/>
    <property type="molecule type" value="Genomic_DNA"/>
</dbReference>
<dbReference type="PANTHER" id="PTHR22763">
    <property type="entry name" value="RING ZINC FINGER PROTEIN"/>
    <property type="match status" value="1"/>
</dbReference>
<keyword evidence="9 10" id="KW-0472">Membrane</keyword>
<dbReference type="GO" id="GO:0061630">
    <property type="term" value="F:ubiquitin protein ligase activity"/>
    <property type="evidence" value="ECO:0007669"/>
    <property type="project" value="UniProtKB-EC"/>
</dbReference>
<proteinExistence type="predicted"/>
<evidence type="ECO:0000256" key="1">
    <source>
        <dbReference type="ARBA" id="ARBA00004370"/>
    </source>
</evidence>
<evidence type="ECO:0000256" key="9">
    <source>
        <dbReference type="ARBA" id="ARBA00023136"/>
    </source>
</evidence>
<dbReference type="InterPro" id="IPR050731">
    <property type="entry name" value="HRD1_E3_ubiq-ligases"/>
</dbReference>
<comment type="caution">
    <text evidence="12">The sequence shown here is derived from an EMBL/GenBank/DDBJ whole genome shotgun (WGS) entry which is preliminary data.</text>
</comment>
<dbReference type="GO" id="GO:0043161">
    <property type="term" value="P:proteasome-mediated ubiquitin-dependent protein catabolic process"/>
    <property type="evidence" value="ECO:0007669"/>
    <property type="project" value="TreeGrafter"/>
</dbReference>
<evidence type="ECO:0000313" key="14">
    <source>
        <dbReference type="Proteomes" id="UP000663870"/>
    </source>
</evidence>
<keyword evidence="4 10" id="KW-0812">Transmembrane</keyword>
<protein>
    <recommendedName>
        <fullName evidence="11">E3 ubiquitin-protein ligase synoviolin-like TPR repeats domain-containing protein</fullName>
    </recommendedName>
</protein>
<gene>
    <name evidence="12" type="ORF">JXQ802_LOCUS17877</name>
    <name evidence="13" type="ORF">JXQ802_LOCUS18112</name>
</gene>
<evidence type="ECO:0000256" key="7">
    <source>
        <dbReference type="ARBA" id="ARBA00022833"/>
    </source>
</evidence>
<keyword evidence="14" id="KW-1185">Reference proteome</keyword>
<comment type="pathway">
    <text evidence="2">Protein modification; protein ubiquitination.</text>
</comment>
<dbReference type="GO" id="GO:0036503">
    <property type="term" value="P:ERAD pathway"/>
    <property type="evidence" value="ECO:0007669"/>
    <property type="project" value="TreeGrafter"/>
</dbReference>
<reference evidence="12" key="1">
    <citation type="submission" date="2021-02" db="EMBL/GenBank/DDBJ databases">
        <authorList>
            <person name="Nowell W R."/>
        </authorList>
    </citation>
    <scope>NUCLEOTIDE SEQUENCE</scope>
</reference>
<dbReference type="GO" id="GO:0012505">
    <property type="term" value="C:endomembrane system"/>
    <property type="evidence" value="ECO:0007669"/>
    <property type="project" value="UniProtKB-SubCell"/>
</dbReference>
<keyword evidence="7" id="KW-0862">Zinc</keyword>
<dbReference type="EMBL" id="CAJNOL010000460">
    <property type="protein sequence ID" value="CAF1074802.1"/>
    <property type="molecule type" value="Genomic_DNA"/>
</dbReference>
<dbReference type="Proteomes" id="UP000663870">
    <property type="component" value="Unassembled WGS sequence"/>
</dbReference>
<evidence type="ECO:0000256" key="8">
    <source>
        <dbReference type="ARBA" id="ARBA00022989"/>
    </source>
</evidence>
<dbReference type="InterPro" id="IPR057992">
    <property type="entry name" value="TPR_SYVN1_N"/>
</dbReference>
<feature type="transmembrane region" description="Helical" evidence="10">
    <location>
        <begin position="12"/>
        <end position="29"/>
    </location>
</feature>
<evidence type="ECO:0000259" key="11">
    <source>
        <dbReference type="Pfam" id="PF25563"/>
    </source>
</evidence>
<sequence length="183" mass="21132">MPQIMLMKAEYLVLLSFLLTTVVITNAFYIKKQFYPSVVYLTKSSTSLAVLYIQAFVFVILFGKLIQRIFLGQLRAIETEHLYDRAWFSITETCLAFTVFRDDFSPRFVALFGILLFLKCFHWLIEDRVDYMEQSPILGPTFHARVVGLLSVLCLFDYLFISSAYMHTIAKGASVQIVFGFEV</sequence>
<keyword evidence="5" id="KW-0479">Metal-binding</keyword>
<feature type="transmembrane region" description="Helical" evidence="10">
    <location>
        <begin position="108"/>
        <end position="125"/>
    </location>
</feature>
<organism evidence="12 14">
    <name type="scientific">Rotaria sordida</name>
    <dbReference type="NCBI Taxonomy" id="392033"/>
    <lineage>
        <taxon>Eukaryota</taxon>
        <taxon>Metazoa</taxon>
        <taxon>Spiralia</taxon>
        <taxon>Gnathifera</taxon>
        <taxon>Rotifera</taxon>
        <taxon>Eurotatoria</taxon>
        <taxon>Bdelloidea</taxon>
        <taxon>Philodinida</taxon>
        <taxon>Philodinidae</taxon>
        <taxon>Rotaria</taxon>
    </lineage>
</organism>
<evidence type="ECO:0000256" key="6">
    <source>
        <dbReference type="ARBA" id="ARBA00022771"/>
    </source>
</evidence>
<dbReference type="AlphaFoldDB" id="A0A814M5F8"/>
<dbReference type="PANTHER" id="PTHR22763:SF184">
    <property type="entry name" value="E3 UBIQUITIN-PROTEIN LIGASE SYNOVIOLIN"/>
    <property type="match status" value="1"/>
</dbReference>
<dbReference type="GO" id="GO:0016567">
    <property type="term" value="P:protein ubiquitination"/>
    <property type="evidence" value="ECO:0007669"/>
    <property type="project" value="UniProtKB-UniPathway"/>
</dbReference>
<evidence type="ECO:0000256" key="4">
    <source>
        <dbReference type="ARBA" id="ARBA00022692"/>
    </source>
</evidence>
<keyword evidence="6" id="KW-0863">Zinc-finger</keyword>
<evidence type="ECO:0000256" key="3">
    <source>
        <dbReference type="ARBA" id="ARBA00022679"/>
    </source>
</evidence>
<feature type="domain" description="E3 ubiquitin-protein ligase synoviolin-like TPR repeats" evidence="11">
    <location>
        <begin position="12"/>
        <end position="182"/>
    </location>
</feature>
<dbReference type="Pfam" id="PF25563">
    <property type="entry name" value="TPR_SYVN1_N"/>
    <property type="match status" value="1"/>
</dbReference>
<comment type="subcellular location">
    <subcellularLocation>
        <location evidence="1">Membrane</location>
    </subcellularLocation>
</comment>
<evidence type="ECO:0000256" key="10">
    <source>
        <dbReference type="SAM" id="Phobius"/>
    </source>
</evidence>
<feature type="transmembrane region" description="Helical" evidence="10">
    <location>
        <begin position="137"/>
        <end position="161"/>
    </location>
</feature>
<feature type="transmembrane region" description="Helical" evidence="10">
    <location>
        <begin position="49"/>
        <end position="66"/>
    </location>
</feature>
<name>A0A814M5F8_9BILA</name>
<accession>A0A814M5F8</accession>